<dbReference type="AlphaFoldDB" id="A0ABD1D4U2"/>
<dbReference type="Pfam" id="PF07898">
    <property type="entry name" value="DUF1676"/>
    <property type="match status" value="1"/>
</dbReference>
<keyword evidence="3" id="KW-1185">Reference proteome</keyword>
<name>A0ABD1D4U2_CULPP</name>
<dbReference type="PANTHER" id="PTHR21879">
    <property type="entry name" value="FI03362P-RELATED-RELATED"/>
    <property type="match status" value="1"/>
</dbReference>
<evidence type="ECO:0000313" key="3">
    <source>
        <dbReference type="Proteomes" id="UP001562425"/>
    </source>
</evidence>
<feature type="transmembrane region" description="Helical" evidence="1">
    <location>
        <begin position="241"/>
        <end position="264"/>
    </location>
</feature>
<feature type="transmembrane region" description="Helical" evidence="1">
    <location>
        <begin position="270"/>
        <end position="286"/>
    </location>
</feature>
<dbReference type="Proteomes" id="UP001562425">
    <property type="component" value="Unassembled WGS sequence"/>
</dbReference>
<keyword evidence="1" id="KW-0812">Transmembrane</keyword>
<accession>A0ABD1D4U2</accession>
<dbReference type="InterPro" id="IPR012464">
    <property type="entry name" value="DUF1676"/>
</dbReference>
<reference evidence="2 3" key="1">
    <citation type="submission" date="2024-05" db="EMBL/GenBank/DDBJ databases">
        <title>Culex pipiens pipiens assembly and annotation.</title>
        <authorList>
            <person name="Alout H."/>
            <person name="Durand T."/>
        </authorList>
    </citation>
    <scope>NUCLEOTIDE SEQUENCE [LARGE SCALE GENOMIC DNA]</scope>
    <source>
        <strain evidence="2">HA-2024</strain>
        <tissue evidence="2">Whole body</tissue>
    </source>
</reference>
<evidence type="ECO:0008006" key="4">
    <source>
        <dbReference type="Google" id="ProtNLM"/>
    </source>
</evidence>
<dbReference type="PANTHER" id="PTHR21879:SF18">
    <property type="entry name" value="LD17368P"/>
    <property type="match status" value="1"/>
</dbReference>
<keyword evidence="1" id="KW-0472">Membrane</keyword>
<organism evidence="2 3">
    <name type="scientific">Culex pipiens pipiens</name>
    <name type="common">Northern house mosquito</name>
    <dbReference type="NCBI Taxonomy" id="38569"/>
    <lineage>
        <taxon>Eukaryota</taxon>
        <taxon>Metazoa</taxon>
        <taxon>Ecdysozoa</taxon>
        <taxon>Arthropoda</taxon>
        <taxon>Hexapoda</taxon>
        <taxon>Insecta</taxon>
        <taxon>Pterygota</taxon>
        <taxon>Neoptera</taxon>
        <taxon>Endopterygota</taxon>
        <taxon>Diptera</taxon>
        <taxon>Nematocera</taxon>
        <taxon>Culicoidea</taxon>
        <taxon>Culicidae</taxon>
        <taxon>Culicinae</taxon>
        <taxon>Culicini</taxon>
        <taxon>Culex</taxon>
        <taxon>Culex</taxon>
    </lineage>
</organism>
<evidence type="ECO:0000313" key="2">
    <source>
        <dbReference type="EMBL" id="KAL1394620.1"/>
    </source>
</evidence>
<dbReference type="EMBL" id="JBEHCU010007519">
    <property type="protein sequence ID" value="KAL1394620.1"/>
    <property type="molecule type" value="Genomic_DNA"/>
</dbReference>
<keyword evidence="1" id="KW-1133">Transmembrane helix</keyword>
<gene>
    <name evidence="2" type="ORF">pipiens_011821</name>
</gene>
<evidence type="ECO:0000256" key="1">
    <source>
        <dbReference type="SAM" id="Phobius"/>
    </source>
</evidence>
<feature type="transmembrane region" description="Helical" evidence="1">
    <location>
        <begin position="46"/>
        <end position="64"/>
    </location>
</feature>
<comment type="caution">
    <text evidence="2">The sequence shown here is derived from an EMBL/GenBank/DDBJ whole genome shotgun (WGS) entry which is preliminary data.</text>
</comment>
<sequence length="336" mass="37181">MKYSHAFLSSPFADPDRYKSECQCEKFLAKCVLISHSDPYKGVKAFFVKLSIIGGWALLIFLTYKVSQFDYEMSNFDPYEILGVPECPSGPPRRTSRKYMTMALGLCALAAAQDNFKECLDKDSISCVQMMFYRKAREFFDQPQISLAGGLAFVKAAGRDSRSFNADSAIVETANNVETREEALENYVLERTKNFFQERSLNLDMANAARSLSTVIPEDVKVSMRSLVSEARGKKKILKSLLPILGLVKLKIVGLAILALFGIALIAKKALIVSVIALILSKFLFLKKLLSGKKEESHAYHGSSGGWAESSGYGDYGAHSQPAHSIAYAGHKPVRK</sequence>
<protein>
    <recommendedName>
        <fullName evidence="4">Osiris 6</fullName>
    </recommendedName>
</protein>
<proteinExistence type="predicted"/>